<feature type="non-terminal residue" evidence="2">
    <location>
        <position position="138"/>
    </location>
</feature>
<sequence>MAEISKEIKQSCTRITKLLQEEIFTSESTNDSLPTPPMEPIEKHSITCEGYADLTNDVVPTSEETLSSIEPSDEQSAEESVGLRTSMVESVTPIVCMPLLNESTYAFPKGITRFVNTPNLAIQVFDLSSCKGVVVHLF</sequence>
<proteinExistence type="predicted"/>
<evidence type="ECO:0000313" key="3">
    <source>
        <dbReference type="Proteomes" id="UP000265520"/>
    </source>
</evidence>
<evidence type="ECO:0000313" key="2">
    <source>
        <dbReference type="EMBL" id="MCI25084.1"/>
    </source>
</evidence>
<name>A0A392QMI3_9FABA</name>
<reference evidence="2 3" key="1">
    <citation type="journal article" date="2018" name="Front. Plant Sci.">
        <title>Red Clover (Trifolium pratense) and Zigzag Clover (T. medium) - A Picture of Genomic Similarities and Differences.</title>
        <authorList>
            <person name="Dluhosova J."/>
            <person name="Istvanek J."/>
            <person name="Nedelnik J."/>
            <person name="Repkova J."/>
        </authorList>
    </citation>
    <scope>NUCLEOTIDE SEQUENCE [LARGE SCALE GENOMIC DNA]</scope>
    <source>
        <strain evidence="3">cv. 10/8</strain>
        <tissue evidence="2">Leaf</tissue>
    </source>
</reference>
<keyword evidence="3" id="KW-1185">Reference proteome</keyword>
<dbReference type="EMBL" id="LXQA010145227">
    <property type="protein sequence ID" value="MCI25084.1"/>
    <property type="molecule type" value="Genomic_DNA"/>
</dbReference>
<accession>A0A392QMI3</accession>
<comment type="caution">
    <text evidence="2">The sequence shown here is derived from an EMBL/GenBank/DDBJ whole genome shotgun (WGS) entry which is preliminary data.</text>
</comment>
<organism evidence="2 3">
    <name type="scientific">Trifolium medium</name>
    <dbReference type="NCBI Taxonomy" id="97028"/>
    <lineage>
        <taxon>Eukaryota</taxon>
        <taxon>Viridiplantae</taxon>
        <taxon>Streptophyta</taxon>
        <taxon>Embryophyta</taxon>
        <taxon>Tracheophyta</taxon>
        <taxon>Spermatophyta</taxon>
        <taxon>Magnoliopsida</taxon>
        <taxon>eudicotyledons</taxon>
        <taxon>Gunneridae</taxon>
        <taxon>Pentapetalae</taxon>
        <taxon>rosids</taxon>
        <taxon>fabids</taxon>
        <taxon>Fabales</taxon>
        <taxon>Fabaceae</taxon>
        <taxon>Papilionoideae</taxon>
        <taxon>50 kb inversion clade</taxon>
        <taxon>NPAAA clade</taxon>
        <taxon>Hologalegina</taxon>
        <taxon>IRL clade</taxon>
        <taxon>Trifolieae</taxon>
        <taxon>Trifolium</taxon>
    </lineage>
</organism>
<feature type="region of interest" description="Disordered" evidence="1">
    <location>
        <begin position="60"/>
        <end position="83"/>
    </location>
</feature>
<feature type="compositionally biased region" description="Polar residues" evidence="1">
    <location>
        <begin position="60"/>
        <end position="70"/>
    </location>
</feature>
<dbReference type="Proteomes" id="UP000265520">
    <property type="component" value="Unassembled WGS sequence"/>
</dbReference>
<evidence type="ECO:0000256" key="1">
    <source>
        <dbReference type="SAM" id="MobiDB-lite"/>
    </source>
</evidence>
<dbReference type="AlphaFoldDB" id="A0A392QMI3"/>
<protein>
    <submittedName>
        <fullName evidence="2">Uncharacterized protein</fullName>
    </submittedName>
</protein>